<dbReference type="EMBL" id="FNZK01000007">
    <property type="protein sequence ID" value="SEJ42669.1"/>
    <property type="molecule type" value="Genomic_DNA"/>
</dbReference>
<proteinExistence type="predicted"/>
<sequence length="97" mass="11414">MQVFEMATQELLLKHEEGNLKNLEDISADYYWAQKAINQLEKELEANLPQETMTKIRESWYKLGLQESIAEDIFYDQGFSDGVRMLLESLTWGPVRR</sequence>
<keyword evidence="2" id="KW-1185">Reference proteome</keyword>
<dbReference type="AlphaFoldDB" id="A0A1H6YN15"/>
<evidence type="ECO:0000313" key="2">
    <source>
        <dbReference type="Proteomes" id="UP000199662"/>
    </source>
</evidence>
<dbReference type="Proteomes" id="UP000199662">
    <property type="component" value="Unassembled WGS sequence"/>
</dbReference>
<accession>A0A1H6YN15</accession>
<evidence type="ECO:0000313" key="1">
    <source>
        <dbReference type="EMBL" id="SEJ42669.1"/>
    </source>
</evidence>
<dbReference type="STRING" id="84035.SAMN05660742_10797"/>
<name>A0A1H6YN15_9FIRM</name>
<protein>
    <submittedName>
        <fullName evidence="1">Uncharacterized protein</fullName>
    </submittedName>
</protein>
<dbReference type="RefSeq" id="WP_091830934.1">
    <property type="nucleotide sequence ID" value="NZ_FNZK01000007.1"/>
</dbReference>
<gene>
    <name evidence="1" type="ORF">SAMN05660742_10797</name>
</gene>
<organism evidence="1 2">
    <name type="scientific">Propionispira arboris</name>
    <dbReference type="NCBI Taxonomy" id="84035"/>
    <lineage>
        <taxon>Bacteria</taxon>
        <taxon>Bacillati</taxon>
        <taxon>Bacillota</taxon>
        <taxon>Negativicutes</taxon>
        <taxon>Selenomonadales</taxon>
        <taxon>Selenomonadaceae</taxon>
        <taxon>Propionispira</taxon>
    </lineage>
</organism>
<reference evidence="1 2" key="1">
    <citation type="submission" date="2016-10" db="EMBL/GenBank/DDBJ databases">
        <authorList>
            <person name="de Groot N.N."/>
        </authorList>
    </citation>
    <scope>NUCLEOTIDE SEQUENCE [LARGE SCALE GENOMIC DNA]</scope>
    <source>
        <strain evidence="1 2">DSM 2179</strain>
    </source>
</reference>